<evidence type="ECO:0000256" key="2">
    <source>
        <dbReference type="SAM" id="Phobius"/>
    </source>
</evidence>
<dbReference type="STRING" id="714943.Mucpa_1097"/>
<feature type="transmembrane region" description="Helical" evidence="2">
    <location>
        <begin position="48"/>
        <end position="66"/>
    </location>
</feature>
<feature type="region of interest" description="Disordered" evidence="1">
    <location>
        <begin position="157"/>
        <end position="178"/>
    </location>
</feature>
<dbReference type="EMBL" id="CM001403">
    <property type="protein sequence ID" value="EHQ25266.1"/>
    <property type="molecule type" value="Genomic_DNA"/>
</dbReference>
<organism evidence="3 4">
    <name type="scientific">Mucilaginibacter paludis DSM 18603</name>
    <dbReference type="NCBI Taxonomy" id="714943"/>
    <lineage>
        <taxon>Bacteria</taxon>
        <taxon>Pseudomonadati</taxon>
        <taxon>Bacteroidota</taxon>
        <taxon>Sphingobacteriia</taxon>
        <taxon>Sphingobacteriales</taxon>
        <taxon>Sphingobacteriaceae</taxon>
        <taxon>Mucilaginibacter</taxon>
    </lineage>
</organism>
<protein>
    <submittedName>
        <fullName evidence="3">Uncharacterized protein</fullName>
    </submittedName>
</protein>
<evidence type="ECO:0000313" key="4">
    <source>
        <dbReference type="Proteomes" id="UP000002774"/>
    </source>
</evidence>
<dbReference type="AlphaFoldDB" id="H1YF13"/>
<name>H1YF13_9SPHI</name>
<reference evidence="3" key="1">
    <citation type="submission" date="2011-09" db="EMBL/GenBank/DDBJ databases">
        <title>The permanent draft genome of Mucilaginibacter paludis DSM 18603.</title>
        <authorList>
            <consortium name="US DOE Joint Genome Institute (JGI-PGF)"/>
            <person name="Lucas S."/>
            <person name="Han J."/>
            <person name="Lapidus A."/>
            <person name="Bruce D."/>
            <person name="Goodwin L."/>
            <person name="Pitluck S."/>
            <person name="Peters L."/>
            <person name="Kyrpides N."/>
            <person name="Mavromatis K."/>
            <person name="Ivanova N."/>
            <person name="Mikhailova N."/>
            <person name="Held B."/>
            <person name="Detter J.C."/>
            <person name="Tapia R."/>
            <person name="Han C."/>
            <person name="Land M."/>
            <person name="Hauser L."/>
            <person name="Markowitz V."/>
            <person name="Cheng J.-F."/>
            <person name="Hugenholtz P."/>
            <person name="Woyke T."/>
            <person name="Wu D."/>
            <person name="Tindall B."/>
            <person name="Brambilla E."/>
            <person name="Klenk H.-P."/>
            <person name="Eisen J.A."/>
        </authorList>
    </citation>
    <scope>NUCLEOTIDE SEQUENCE [LARGE SCALE GENOMIC DNA]</scope>
    <source>
        <strain evidence="3">DSM 18603</strain>
    </source>
</reference>
<keyword evidence="2" id="KW-0472">Membrane</keyword>
<proteinExistence type="predicted"/>
<dbReference type="eggNOG" id="ENOG5033A0P">
    <property type="taxonomic scope" value="Bacteria"/>
</dbReference>
<keyword evidence="2" id="KW-0812">Transmembrane</keyword>
<evidence type="ECO:0000313" key="3">
    <source>
        <dbReference type="EMBL" id="EHQ25266.1"/>
    </source>
</evidence>
<gene>
    <name evidence="3" type="ORF">Mucpa_1097</name>
</gene>
<evidence type="ECO:0000256" key="1">
    <source>
        <dbReference type="SAM" id="MobiDB-lite"/>
    </source>
</evidence>
<sequence>MNMSDKDFDQLFQSKLANMEMEPSASVWNNITDELDGKKKNKSAGLPFMQIAAGIIVLMGVSLFFLRPNTEKIPLHGYAAITTSKTADVRAEDATEGAIYDTANTNTLVIAAVSRPAKHVVKKQAITKIVSEPVNTNVDSVQSPIIVATMASNVNTPQATDVSRRSTAGSDVNPPAQSRYATPLNQVNTLAAAKNATAKNAQPVKRRKIHSLGDILNVVIAKVDKREDKIIEFTNDSDDETFNITGVNLGLFKAKKEK</sequence>
<dbReference type="HOGENOM" id="CLU_1076965_0_0_10"/>
<dbReference type="RefSeq" id="WP_008504952.1">
    <property type="nucleotide sequence ID" value="NZ_CM001403.1"/>
</dbReference>
<dbReference type="OrthoDB" id="790344at2"/>
<dbReference type="Proteomes" id="UP000002774">
    <property type="component" value="Chromosome"/>
</dbReference>
<keyword evidence="4" id="KW-1185">Reference proteome</keyword>
<accession>H1YF13</accession>
<keyword evidence="2" id="KW-1133">Transmembrane helix</keyword>